<proteinExistence type="predicted"/>
<accession>Q162S1</accession>
<evidence type="ECO:0000313" key="1">
    <source>
        <dbReference type="EMBL" id="ABG33022.1"/>
    </source>
</evidence>
<organism evidence="1 2">
    <name type="scientific">Roseobacter denitrificans (strain ATCC 33942 / OCh 114)</name>
    <name type="common">Erythrobacter sp. (strain OCh 114)</name>
    <name type="synonym">Roseobacter denitrificans</name>
    <dbReference type="NCBI Taxonomy" id="375451"/>
    <lineage>
        <taxon>Bacteria</taxon>
        <taxon>Pseudomonadati</taxon>
        <taxon>Pseudomonadota</taxon>
        <taxon>Alphaproteobacteria</taxon>
        <taxon>Rhodobacterales</taxon>
        <taxon>Roseobacteraceae</taxon>
        <taxon>Roseobacter</taxon>
    </lineage>
</organism>
<sequence>MRPTWCPMETMRMPLRSAALAGVTGVQAHADVVGQFLSGPGITPKKARVAT</sequence>
<dbReference type="Proteomes" id="UP000007029">
    <property type="component" value="Chromosome"/>
</dbReference>
<dbReference type="EMBL" id="CP000362">
    <property type="protein sequence ID" value="ABG33022.1"/>
    <property type="molecule type" value="Genomic_DNA"/>
</dbReference>
<reference evidence="1 2" key="1">
    <citation type="journal article" date="2007" name="J. Bacteriol.">
        <title>The complete genome sequence of Roseobacter denitrificans reveals a mixotrophic rather than photosynthetic metabolism.</title>
        <authorList>
            <person name="Swingley W.D."/>
            <person name="Sadekar S."/>
            <person name="Mastrian S.D."/>
            <person name="Matthies H.J."/>
            <person name="Hao J."/>
            <person name="Ramos H."/>
            <person name="Acharya C.R."/>
            <person name="Conrad A.L."/>
            <person name="Taylor H.L."/>
            <person name="Dejesa L.C."/>
            <person name="Shah M.K."/>
            <person name="O'huallachain M.E."/>
            <person name="Lince M.T."/>
            <person name="Blankenship R.E."/>
            <person name="Beatty J.T."/>
            <person name="Touchman J.W."/>
        </authorList>
    </citation>
    <scope>NUCLEOTIDE SEQUENCE [LARGE SCALE GENOMIC DNA]</scope>
    <source>
        <strain evidence="2">ATCC 33942 / OCh 114</strain>
    </source>
</reference>
<dbReference type="KEGG" id="rde:RD1_3541"/>
<name>Q162S1_ROSDO</name>
<dbReference type="HOGENOM" id="CLU_3103333_0_0_5"/>
<protein>
    <submittedName>
        <fullName evidence="1">Uncharacterized protein</fullName>
    </submittedName>
</protein>
<keyword evidence="2" id="KW-1185">Reference proteome</keyword>
<dbReference type="AlphaFoldDB" id="Q162S1"/>
<evidence type="ECO:0000313" key="2">
    <source>
        <dbReference type="Proteomes" id="UP000007029"/>
    </source>
</evidence>
<gene>
    <name evidence="1" type="ordered locus">RD1_3541</name>
</gene>